<organism evidence="1 2">
    <name type="scientific">Inmirania thermothiophila</name>
    <dbReference type="NCBI Taxonomy" id="1750597"/>
    <lineage>
        <taxon>Bacteria</taxon>
        <taxon>Pseudomonadati</taxon>
        <taxon>Pseudomonadota</taxon>
        <taxon>Gammaproteobacteria</taxon>
        <taxon>Chromatiales</taxon>
        <taxon>Ectothiorhodospiraceae</taxon>
        <taxon>Inmirania</taxon>
    </lineage>
</organism>
<evidence type="ECO:0000313" key="1">
    <source>
        <dbReference type="EMBL" id="ROR34127.1"/>
    </source>
</evidence>
<evidence type="ECO:0008006" key="3">
    <source>
        <dbReference type="Google" id="ProtNLM"/>
    </source>
</evidence>
<reference evidence="1 2" key="1">
    <citation type="submission" date="2018-11" db="EMBL/GenBank/DDBJ databases">
        <title>Genomic Encyclopedia of Type Strains, Phase IV (KMG-IV): sequencing the most valuable type-strain genomes for metagenomic binning, comparative biology and taxonomic classification.</title>
        <authorList>
            <person name="Goeker M."/>
        </authorList>
    </citation>
    <scope>NUCLEOTIDE SEQUENCE [LARGE SCALE GENOMIC DNA]</scope>
    <source>
        <strain evidence="1 2">DSM 100275</strain>
    </source>
</reference>
<name>A0A3N1Y9Q4_9GAMM</name>
<evidence type="ECO:0000313" key="2">
    <source>
        <dbReference type="Proteomes" id="UP000276634"/>
    </source>
</evidence>
<sequence>MRLRIAEAAARIMAEEGVRDYGAAKRKAAARLGASRPRHLPTNQEVAEALLAYQRLFAVEAAAERQALLALAADTMRLLAPFEPRLVGPVLAGATGAHAVVELHLFSEPPEEVAFFLLDRGIRYEEDERRLRPRAGAAPEPYPLFRIHREAAPVELVVLPLRALRQAPVSPVDGRPMARASLRAVLDLLAAAAADQPR</sequence>
<dbReference type="Proteomes" id="UP000276634">
    <property type="component" value="Unassembled WGS sequence"/>
</dbReference>
<keyword evidence="2" id="KW-1185">Reference proteome</keyword>
<accession>A0A3N1Y9Q4</accession>
<gene>
    <name evidence="1" type="ORF">EDC57_0022</name>
</gene>
<dbReference type="RefSeq" id="WP_245995082.1">
    <property type="nucleotide sequence ID" value="NZ_RJVI01000001.1"/>
</dbReference>
<dbReference type="AlphaFoldDB" id="A0A3N1Y9Q4"/>
<protein>
    <recommendedName>
        <fullName evidence="3">Nucleotidyltransferase-like protein</fullName>
    </recommendedName>
</protein>
<dbReference type="EMBL" id="RJVI01000001">
    <property type="protein sequence ID" value="ROR34127.1"/>
    <property type="molecule type" value="Genomic_DNA"/>
</dbReference>
<proteinExistence type="predicted"/>
<comment type="caution">
    <text evidence="1">The sequence shown here is derived from an EMBL/GenBank/DDBJ whole genome shotgun (WGS) entry which is preliminary data.</text>
</comment>